<dbReference type="GO" id="GO:0003856">
    <property type="term" value="F:3-dehydroquinate synthase activity"/>
    <property type="evidence" value="ECO:0007669"/>
    <property type="project" value="UniProtKB-UniRule"/>
</dbReference>
<comment type="cofactor">
    <cofactor evidence="2">
        <name>Co(2+)</name>
        <dbReference type="ChEBI" id="CHEBI:48828"/>
    </cofactor>
</comment>
<dbReference type="GO" id="GO:0046872">
    <property type="term" value="F:metal ion binding"/>
    <property type="evidence" value="ECO:0007669"/>
    <property type="project" value="UniProtKB-KW"/>
</dbReference>
<evidence type="ECO:0000256" key="6">
    <source>
        <dbReference type="ARBA" id="ARBA00023239"/>
    </source>
</evidence>
<dbReference type="Pfam" id="PF01761">
    <property type="entry name" value="DHQ_synthase"/>
    <property type="match status" value="1"/>
</dbReference>
<dbReference type="RefSeq" id="WP_349246445.1">
    <property type="nucleotide sequence ID" value="NZ_JASCXX010000027.1"/>
</dbReference>
<evidence type="ECO:0000256" key="5">
    <source>
        <dbReference type="ARBA" id="ARBA00023027"/>
    </source>
</evidence>
<dbReference type="GO" id="GO:0009423">
    <property type="term" value="P:chorismate biosynthetic process"/>
    <property type="evidence" value="ECO:0007669"/>
    <property type="project" value="UniProtKB-UniRule"/>
</dbReference>
<dbReference type="EMBL" id="JASCXX010000027">
    <property type="protein sequence ID" value="MDI6451037.1"/>
    <property type="molecule type" value="Genomic_DNA"/>
</dbReference>
<evidence type="ECO:0000256" key="4">
    <source>
        <dbReference type="ARBA" id="ARBA00022723"/>
    </source>
</evidence>
<dbReference type="Gene3D" id="3.40.50.1970">
    <property type="match status" value="1"/>
</dbReference>
<dbReference type="InterPro" id="IPR050071">
    <property type="entry name" value="Dehydroquinate_synthase"/>
</dbReference>
<evidence type="ECO:0000256" key="7">
    <source>
        <dbReference type="NCBIfam" id="TIGR01357"/>
    </source>
</evidence>
<keyword evidence="11" id="KW-1185">Reference proteome</keyword>
<feature type="domain" description="3-dehydroquinate synthase C-terminal" evidence="9">
    <location>
        <begin position="182"/>
        <end position="325"/>
    </location>
</feature>
<evidence type="ECO:0000256" key="3">
    <source>
        <dbReference type="ARBA" id="ARBA00003485"/>
    </source>
</evidence>
<name>A0AAW6TZP5_9BACT</name>
<dbReference type="InterPro" id="IPR016037">
    <property type="entry name" value="DHQ_synth_AroB"/>
</dbReference>
<dbReference type="GO" id="GO:0009073">
    <property type="term" value="P:aromatic amino acid family biosynthetic process"/>
    <property type="evidence" value="ECO:0007669"/>
    <property type="project" value="InterPro"/>
</dbReference>
<dbReference type="Pfam" id="PF24621">
    <property type="entry name" value="DHQS_C"/>
    <property type="match status" value="1"/>
</dbReference>
<comment type="cofactor">
    <cofactor evidence="1">
        <name>NAD(+)</name>
        <dbReference type="ChEBI" id="CHEBI:57540"/>
    </cofactor>
</comment>
<gene>
    <name evidence="10" type="primary">aroB</name>
    <name evidence="10" type="ORF">QJ522_18395</name>
</gene>
<comment type="caution">
    <text evidence="10">The sequence shown here is derived from an EMBL/GenBank/DDBJ whole genome shotgun (WGS) entry which is preliminary data.</text>
</comment>
<feature type="domain" description="3-dehydroquinate synthase N-terminal" evidence="8">
    <location>
        <begin position="71"/>
        <end position="180"/>
    </location>
</feature>
<dbReference type="SUPFAM" id="SSF56796">
    <property type="entry name" value="Dehydroquinate synthase-like"/>
    <property type="match status" value="1"/>
</dbReference>
<dbReference type="NCBIfam" id="TIGR01357">
    <property type="entry name" value="aroB"/>
    <property type="match status" value="1"/>
</dbReference>
<dbReference type="GO" id="GO:0005737">
    <property type="term" value="C:cytoplasm"/>
    <property type="evidence" value="ECO:0007669"/>
    <property type="project" value="InterPro"/>
</dbReference>
<keyword evidence="5" id="KW-0520">NAD</keyword>
<evidence type="ECO:0000256" key="2">
    <source>
        <dbReference type="ARBA" id="ARBA00001941"/>
    </source>
</evidence>
<sequence>MHELEVKVPAAQPGSYRVAIGTGLLPGLWPQIKAAFGHRRPFVVTDANVVSAGHLDTLLGGRPAPQFVIDPPGEGSKNITTAVAIVEAMEKAYLGRDTLVVALGGGTVGDMAGFAAAIFKRGVPVVQIPTTTLAQADSAIGGKTGVDSSVSKNAFGAFWHPAAVYIDVAAVQTLDERQYRSGLVESVKHAMIADADYFEFIEQQMDALLARRTDVLETLARFNCTIKGRVIEADPDERNQRRMLNYGHTIGHAVESASNYRLLHGEAIAIGIIAAGRIEVEMGLSEPGRLERVTALLERLDAPTKLSADMDDKQLIDLLRHDKKAVDQWPRFVLLDRLGHVHCPDGQYAIDVGRSIVEKVLGAMANDR</sequence>
<organism evidence="10 11">
    <name type="scientific">Anaerobaca lacustris</name>
    <dbReference type="NCBI Taxonomy" id="3044600"/>
    <lineage>
        <taxon>Bacteria</taxon>
        <taxon>Pseudomonadati</taxon>
        <taxon>Planctomycetota</taxon>
        <taxon>Phycisphaerae</taxon>
        <taxon>Sedimentisphaerales</taxon>
        <taxon>Anaerobacaceae</taxon>
        <taxon>Anaerobaca</taxon>
    </lineage>
</organism>
<proteinExistence type="predicted"/>
<dbReference type="PANTHER" id="PTHR43622:SF1">
    <property type="entry name" value="3-DEHYDROQUINATE SYNTHASE"/>
    <property type="match status" value="1"/>
</dbReference>
<reference evidence="10" key="1">
    <citation type="submission" date="2023-05" db="EMBL/GenBank/DDBJ databases">
        <title>Anaerotaeda fermentans gen. nov., sp. nov., a novel anaerobic planctomycete of the new family within the order Sedimentisphaerales isolated from Taman Peninsula, Russia.</title>
        <authorList>
            <person name="Khomyakova M.A."/>
            <person name="Merkel A.Y."/>
            <person name="Slobodkin A.I."/>
        </authorList>
    </citation>
    <scope>NUCLEOTIDE SEQUENCE</scope>
    <source>
        <strain evidence="10">M17dextr</strain>
    </source>
</reference>
<evidence type="ECO:0000259" key="9">
    <source>
        <dbReference type="Pfam" id="PF24621"/>
    </source>
</evidence>
<accession>A0AAW6TZP5</accession>
<protein>
    <recommendedName>
        <fullName evidence="7">3-dehydroquinate synthase</fullName>
        <ecNumber evidence="7">4.2.3.4</ecNumber>
    </recommendedName>
</protein>
<evidence type="ECO:0000313" key="10">
    <source>
        <dbReference type="EMBL" id="MDI6451037.1"/>
    </source>
</evidence>
<dbReference type="EC" id="4.2.3.4" evidence="7"/>
<dbReference type="InterPro" id="IPR056179">
    <property type="entry name" value="DHQS_C"/>
</dbReference>
<dbReference type="PANTHER" id="PTHR43622">
    <property type="entry name" value="3-DEHYDROQUINATE SYNTHASE"/>
    <property type="match status" value="1"/>
</dbReference>
<keyword evidence="6 10" id="KW-0456">Lyase</keyword>
<dbReference type="AlphaFoldDB" id="A0AAW6TZP5"/>
<evidence type="ECO:0000256" key="1">
    <source>
        <dbReference type="ARBA" id="ARBA00001911"/>
    </source>
</evidence>
<evidence type="ECO:0000313" key="11">
    <source>
        <dbReference type="Proteomes" id="UP001431776"/>
    </source>
</evidence>
<keyword evidence="4" id="KW-0479">Metal-binding</keyword>
<comment type="function">
    <text evidence="3">Catalyzes the conversion of 3-deoxy-D-arabino-heptulosonate 7-phosphate (DAHP) to dehydroquinate (DHQ).</text>
</comment>
<dbReference type="Gene3D" id="1.20.1090.10">
    <property type="entry name" value="Dehydroquinate synthase-like - alpha domain"/>
    <property type="match status" value="1"/>
</dbReference>
<dbReference type="Proteomes" id="UP001431776">
    <property type="component" value="Unassembled WGS sequence"/>
</dbReference>
<dbReference type="InterPro" id="IPR030960">
    <property type="entry name" value="DHQS/DOIS_N"/>
</dbReference>
<evidence type="ECO:0000259" key="8">
    <source>
        <dbReference type="Pfam" id="PF01761"/>
    </source>
</evidence>
<dbReference type="CDD" id="cd08195">
    <property type="entry name" value="DHQS"/>
    <property type="match status" value="1"/>
</dbReference>